<reference evidence="1" key="1">
    <citation type="journal article" date="2021" name="Mol. Plant Microbe Interact.">
        <title>Complete Genome Sequence of the Plant-Pathogenic Fungus Colletotrichum lupini.</title>
        <authorList>
            <person name="Baroncelli R."/>
            <person name="Pensec F."/>
            <person name="Da Lio D."/>
            <person name="Boufleur T."/>
            <person name="Vicente I."/>
            <person name="Sarrocco S."/>
            <person name="Picot A."/>
            <person name="Baraldi E."/>
            <person name="Sukno S."/>
            <person name="Thon M."/>
            <person name="Le Floch G."/>
        </authorList>
    </citation>
    <scope>NUCLEOTIDE SEQUENCE</scope>
    <source>
        <strain evidence="1">IMI 504893</strain>
    </source>
</reference>
<organism evidence="1 2">
    <name type="scientific">Colletotrichum lupini</name>
    <dbReference type="NCBI Taxonomy" id="145971"/>
    <lineage>
        <taxon>Eukaryota</taxon>
        <taxon>Fungi</taxon>
        <taxon>Dikarya</taxon>
        <taxon>Ascomycota</taxon>
        <taxon>Pezizomycotina</taxon>
        <taxon>Sordariomycetes</taxon>
        <taxon>Hypocreomycetidae</taxon>
        <taxon>Glomerellales</taxon>
        <taxon>Glomerellaceae</taxon>
        <taxon>Colletotrichum</taxon>
        <taxon>Colletotrichum acutatum species complex</taxon>
    </lineage>
</organism>
<dbReference type="RefSeq" id="XP_049148623.1">
    <property type="nucleotide sequence ID" value="XM_049291478.1"/>
</dbReference>
<dbReference type="AlphaFoldDB" id="A0A9Q8T0Q1"/>
<dbReference type="GeneID" id="73346488"/>
<name>A0A9Q8T0Q1_9PEZI</name>
<dbReference type="KEGG" id="clup:CLUP02_12514"/>
<dbReference type="Proteomes" id="UP000830671">
    <property type="component" value="Chromosome 6"/>
</dbReference>
<dbReference type="EMBL" id="CP019478">
    <property type="protein sequence ID" value="UQC87012.1"/>
    <property type="molecule type" value="Genomic_DNA"/>
</dbReference>
<proteinExistence type="predicted"/>
<sequence>MVEETEEEAAQNMYSLSRLLAGWLQLLALGTAGDMFSITKGYPAIVKRRESGEEVRSQRLSYLILIISGTTYPAKYHENKMPILPSKEGQRVHRGNSTMMILCSGPSTKTHVAVFSVAYHHPAYATPPFPSIPQSFQLVAAFSHRRLSVPALAKNVRSVSGTGVPSHRVPLGCFNHYEPGAMWWPDLSLSLPLHCLTRTKTFGSNQTLPISLDLGSIVCPFCLSCRLRCPPFGTTVIRRGRRQQLNQ</sequence>
<accession>A0A9Q8T0Q1</accession>
<protein>
    <submittedName>
        <fullName evidence="1">Uncharacterized protein</fullName>
    </submittedName>
</protein>
<evidence type="ECO:0000313" key="1">
    <source>
        <dbReference type="EMBL" id="UQC87012.1"/>
    </source>
</evidence>
<gene>
    <name evidence="1" type="ORF">CLUP02_12514</name>
</gene>
<keyword evidence="2" id="KW-1185">Reference proteome</keyword>
<evidence type="ECO:0000313" key="2">
    <source>
        <dbReference type="Proteomes" id="UP000830671"/>
    </source>
</evidence>